<evidence type="ECO:0000256" key="3">
    <source>
        <dbReference type="ARBA" id="ARBA00022448"/>
    </source>
</evidence>
<dbReference type="InterPro" id="IPR000744">
    <property type="entry name" value="NSF_attach"/>
</dbReference>
<dbReference type="SUPFAM" id="SSF48452">
    <property type="entry name" value="TPR-like"/>
    <property type="match status" value="1"/>
</dbReference>
<evidence type="ECO:0000256" key="2">
    <source>
        <dbReference type="ARBA" id="ARBA00010050"/>
    </source>
</evidence>
<keyword evidence="6 7" id="KW-0472">Membrane</keyword>
<keyword evidence="3 7" id="KW-0813">Transport</keyword>
<evidence type="ECO:0000256" key="6">
    <source>
        <dbReference type="ARBA" id="ARBA00023136"/>
    </source>
</evidence>
<comment type="function">
    <text evidence="7">Required for vesicular transport between the endoplasmic reticulum and the Golgi apparatus.</text>
</comment>
<reference evidence="8" key="1">
    <citation type="journal article" date="2015" name="Insect Biochem. Mol. Biol.">
        <title>An insight into the sialome of the horse fly, Tabanus bromius.</title>
        <authorList>
            <person name="Ribeiro J.M."/>
            <person name="Kazimirova M."/>
            <person name="Takac P."/>
            <person name="Andersen J.F."/>
            <person name="Francischetti I.M."/>
        </authorList>
    </citation>
    <scope>NUCLEOTIDE SEQUENCE</scope>
</reference>
<dbReference type="GO" id="GO:0035494">
    <property type="term" value="P:SNARE complex disassembly"/>
    <property type="evidence" value="ECO:0007669"/>
    <property type="project" value="TreeGrafter"/>
</dbReference>
<sequence length="292" mass="32884">MSDTEQKAMQLMAEAEKKLNQSRGFLGSLFGGSNRVEDAVECYTRAGNMFKMAKNWSKAGQAFCEAASLHGKAGSKHDAATNFVDASNCYKKSDPEEAVSCLLKAIEIYTDMGRFTLAAKHHQSIAEMYEGDPNGLPRAIQHYEQAADYFKGEESTSSANKCMLKVAQYSAQLEDYDKAIQIYEQVAASSLDSSLLKYSAKEYFFRAALCHLSVDLLNAQHALEKYAQQYPAFQDSREYKLVKTLCEHLEEQNVEGFTEAVKDYDSISRLDQWYTTILLRIKQEANDNPDLR</sequence>
<evidence type="ECO:0000313" key="8">
    <source>
        <dbReference type="EMBL" id="JAI17247.1"/>
    </source>
</evidence>
<dbReference type="FunFam" id="1.25.40.10:FF:000028">
    <property type="entry name" value="beta-soluble NSF attachment protein-like isoform X1"/>
    <property type="match status" value="1"/>
</dbReference>
<evidence type="ECO:0000256" key="4">
    <source>
        <dbReference type="ARBA" id="ARBA00022892"/>
    </source>
</evidence>
<proteinExistence type="evidence at transcript level"/>
<comment type="subcellular location">
    <subcellularLocation>
        <location evidence="1 7">Membrane</location>
        <topology evidence="1 7">Peripheral membrane protein</topology>
    </subcellularLocation>
</comment>
<keyword evidence="4 7" id="KW-0931">ER-Golgi transport</keyword>
<dbReference type="GO" id="GO:0005483">
    <property type="term" value="F:soluble NSF attachment protein activity"/>
    <property type="evidence" value="ECO:0007669"/>
    <property type="project" value="TreeGrafter"/>
</dbReference>
<dbReference type="GO" id="GO:0006886">
    <property type="term" value="P:intracellular protein transport"/>
    <property type="evidence" value="ECO:0007669"/>
    <property type="project" value="UniProtKB-UniRule"/>
</dbReference>
<dbReference type="Pfam" id="PF14938">
    <property type="entry name" value="SNAP"/>
    <property type="match status" value="1"/>
</dbReference>
<keyword evidence="5 7" id="KW-0653">Protein transport</keyword>
<organism evidence="8">
    <name type="scientific">Tabanus bromius</name>
    <name type="common">Band-eyed brown horse fly</name>
    <dbReference type="NCBI Taxonomy" id="304241"/>
    <lineage>
        <taxon>Eukaryota</taxon>
        <taxon>Metazoa</taxon>
        <taxon>Ecdysozoa</taxon>
        <taxon>Arthropoda</taxon>
        <taxon>Hexapoda</taxon>
        <taxon>Insecta</taxon>
        <taxon>Pterygota</taxon>
        <taxon>Neoptera</taxon>
        <taxon>Endopterygota</taxon>
        <taxon>Diptera</taxon>
        <taxon>Brachycera</taxon>
        <taxon>Tabanomorpha</taxon>
        <taxon>Tabanoidea</taxon>
        <taxon>Tabanidae</taxon>
        <taxon>Tabanus</taxon>
    </lineage>
</organism>
<dbReference type="InterPro" id="IPR011990">
    <property type="entry name" value="TPR-like_helical_dom_sf"/>
</dbReference>
<dbReference type="GO" id="GO:0031201">
    <property type="term" value="C:SNARE complex"/>
    <property type="evidence" value="ECO:0007669"/>
    <property type="project" value="TreeGrafter"/>
</dbReference>
<dbReference type="Gene3D" id="1.25.40.10">
    <property type="entry name" value="Tetratricopeptide repeat domain"/>
    <property type="match status" value="1"/>
</dbReference>
<dbReference type="GO" id="GO:0005774">
    <property type="term" value="C:vacuolar membrane"/>
    <property type="evidence" value="ECO:0007669"/>
    <property type="project" value="TreeGrafter"/>
</dbReference>
<evidence type="ECO:0000256" key="5">
    <source>
        <dbReference type="ARBA" id="ARBA00022927"/>
    </source>
</evidence>
<dbReference type="CDD" id="cd15832">
    <property type="entry name" value="SNAP"/>
    <property type="match status" value="1"/>
</dbReference>
<dbReference type="PANTHER" id="PTHR13768:SF8">
    <property type="entry name" value="ALPHA-SOLUBLE NSF ATTACHMENT PROTEIN"/>
    <property type="match status" value="1"/>
</dbReference>
<dbReference type="EMBL" id="GDAI01000356">
    <property type="protein sequence ID" value="JAI17247.1"/>
    <property type="molecule type" value="mRNA"/>
</dbReference>
<comment type="similarity">
    <text evidence="2 7">Belongs to the SNAP family.</text>
</comment>
<dbReference type="AlphaFoldDB" id="A0A0K8TSB0"/>
<protein>
    <submittedName>
        <fullName evidence="8">Protein required for fusion of vesicles in vesicular transport alpha-snap</fullName>
    </submittedName>
</protein>
<dbReference type="GO" id="GO:0019905">
    <property type="term" value="F:syntaxin binding"/>
    <property type="evidence" value="ECO:0007669"/>
    <property type="project" value="TreeGrafter"/>
</dbReference>
<evidence type="ECO:0000256" key="1">
    <source>
        <dbReference type="ARBA" id="ARBA00004170"/>
    </source>
</evidence>
<name>A0A0K8TSB0_TABBR</name>
<accession>A0A0K8TSB0</accession>
<dbReference type="PRINTS" id="PR00448">
    <property type="entry name" value="NSFATTACHMNT"/>
</dbReference>
<dbReference type="PANTHER" id="PTHR13768">
    <property type="entry name" value="SOLUBLE NSF ATTACHMENT PROTEIN SNAP"/>
    <property type="match status" value="1"/>
</dbReference>
<evidence type="ECO:0000256" key="7">
    <source>
        <dbReference type="RuleBase" id="RU367013"/>
    </source>
</evidence>